<keyword evidence="2" id="KW-0012">Acyltransferase</keyword>
<dbReference type="PROSITE" id="PS51186">
    <property type="entry name" value="GNAT"/>
    <property type="match status" value="1"/>
</dbReference>
<evidence type="ECO:0000256" key="2">
    <source>
        <dbReference type="ARBA" id="ARBA00023315"/>
    </source>
</evidence>
<organism evidence="4 5">
    <name type="scientific">Billgrantia sulfidoxydans</name>
    <dbReference type="NCBI Taxonomy" id="2733484"/>
    <lineage>
        <taxon>Bacteria</taxon>
        <taxon>Pseudomonadati</taxon>
        <taxon>Pseudomonadota</taxon>
        <taxon>Gammaproteobacteria</taxon>
        <taxon>Oceanospirillales</taxon>
        <taxon>Halomonadaceae</taxon>
        <taxon>Billgrantia</taxon>
    </lineage>
</organism>
<dbReference type="RefSeq" id="WP_209538971.1">
    <property type="nucleotide sequence ID" value="NZ_CP053381.1"/>
</dbReference>
<gene>
    <name evidence="4" type="ORF">HNO51_08660</name>
</gene>
<dbReference type="SUPFAM" id="SSF55729">
    <property type="entry name" value="Acyl-CoA N-acyltransferases (Nat)"/>
    <property type="match status" value="1"/>
</dbReference>
<dbReference type="Proteomes" id="UP000671868">
    <property type="component" value="Chromosome"/>
</dbReference>
<dbReference type="EMBL" id="CP053381">
    <property type="protein sequence ID" value="QTP54745.1"/>
    <property type="molecule type" value="Genomic_DNA"/>
</dbReference>
<evidence type="ECO:0000259" key="3">
    <source>
        <dbReference type="PROSITE" id="PS51186"/>
    </source>
</evidence>
<accession>A0ABX7W3K2</accession>
<dbReference type="PANTHER" id="PTHR43626:SF4">
    <property type="entry name" value="GCN5-RELATED N-ACETYLTRANSFERASE 2, CHLOROPLASTIC"/>
    <property type="match status" value="1"/>
</dbReference>
<sequence>MNVFKTTTLTKPTADELHTLFQQTTWAADRTLGDIEAMIARLDVFVCIRQEGKLVGFARALTDGVYRAHLDDIVVDAQVRGAGLGRSLVDSLLKQLSRVEEVFLNAGEELVPFYSRSGFKLFEGRTMVLTRSQSSDA</sequence>
<protein>
    <submittedName>
        <fullName evidence="4">GNAT family N-acetyltransferase</fullName>
    </submittedName>
</protein>
<dbReference type="PANTHER" id="PTHR43626">
    <property type="entry name" value="ACYL-COA N-ACYLTRANSFERASE"/>
    <property type="match status" value="1"/>
</dbReference>
<dbReference type="InterPro" id="IPR016181">
    <property type="entry name" value="Acyl_CoA_acyltransferase"/>
</dbReference>
<evidence type="ECO:0000313" key="5">
    <source>
        <dbReference type="Proteomes" id="UP000671868"/>
    </source>
</evidence>
<name>A0ABX7W3K2_9GAMM</name>
<proteinExistence type="predicted"/>
<dbReference type="InterPro" id="IPR045039">
    <property type="entry name" value="NSI-like"/>
</dbReference>
<reference evidence="4 5" key="1">
    <citation type="journal article" date="2021" name="Front. Microbiol.">
        <title>Aerobic Denitrification and Heterotrophic Sulfur Oxidation in the Genus Halomonas Revealed by Six Novel Species Characterizations and Genome-Based Analysis.</title>
        <authorList>
            <person name="Wang L."/>
            <person name="Shao Z."/>
        </authorList>
    </citation>
    <scope>NUCLEOTIDE SEQUENCE [LARGE SCALE GENOMIC DNA]</scope>
    <source>
        <strain evidence="4 5">MCCC 1A11059</strain>
    </source>
</reference>
<dbReference type="CDD" id="cd04301">
    <property type="entry name" value="NAT_SF"/>
    <property type="match status" value="1"/>
</dbReference>
<evidence type="ECO:0000313" key="4">
    <source>
        <dbReference type="EMBL" id="QTP54745.1"/>
    </source>
</evidence>
<evidence type="ECO:0000256" key="1">
    <source>
        <dbReference type="ARBA" id="ARBA00022679"/>
    </source>
</evidence>
<keyword evidence="1" id="KW-0808">Transferase</keyword>
<dbReference type="Gene3D" id="3.40.630.30">
    <property type="match status" value="1"/>
</dbReference>
<dbReference type="Pfam" id="PF13673">
    <property type="entry name" value="Acetyltransf_10"/>
    <property type="match status" value="1"/>
</dbReference>
<feature type="domain" description="N-acetyltransferase" evidence="3">
    <location>
        <begin position="4"/>
        <end position="137"/>
    </location>
</feature>
<dbReference type="InterPro" id="IPR000182">
    <property type="entry name" value="GNAT_dom"/>
</dbReference>
<keyword evidence="5" id="KW-1185">Reference proteome</keyword>